<gene>
    <name evidence="1" type="ORF">SAMN05720606_109185</name>
</gene>
<proteinExistence type="predicted"/>
<dbReference type="AlphaFoldDB" id="A0A1G5IV17"/>
<evidence type="ECO:0000313" key="2">
    <source>
        <dbReference type="Proteomes" id="UP000198538"/>
    </source>
</evidence>
<dbReference type="Proteomes" id="UP000198538">
    <property type="component" value="Unassembled WGS sequence"/>
</dbReference>
<dbReference type="EMBL" id="FMVM01000009">
    <property type="protein sequence ID" value="SCY79724.1"/>
    <property type="molecule type" value="Genomic_DNA"/>
</dbReference>
<reference evidence="2" key="1">
    <citation type="submission" date="2016-10" db="EMBL/GenBank/DDBJ databases">
        <authorList>
            <person name="Varghese N."/>
            <person name="Submissions S."/>
        </authorList>
    </citation>
    <scope>NUCLEOTIDE SEQUENCE [LARGE SCALE GENOMIC DNA]</scope>
    <source>
        <strain evidence="2">BL9</strain>
    </source>
</reference>
<keyword evidence="2" id="KW-1185">Reference proteome</keyword>
<dbReference type="Pfam" id="PF20194">
    <property type="entry name" value="DUF6557"/>
    <property type="match status" value="1"/>
</dbReference>
<dbReference type="InterPro" id="IPR046687">
    <property type="entry name" value="DUF6557"/>
</dbReference>
<name>A0A1G5IV17_9BACL</name>
<dbReference type="STRING" id="582692.SAMN05720606_109185"/>
<evidence type="ECO:0000313" key="1">
    <source>
        <dbReference type="EMBL" id="SCY79724.1"/>
    </source>
</evidence>
<sequence>MITFKEILERVTFDAVWDNLIKYYPDMAQIKEKYVTVYESILLQNSATNVVEMIVHIDSIDSDDDKDKKDIEYRVHGKNNSPEWEGYWDLSASKWGEWLGFYVDQQVLEQFSTEQIVALCLVEMTWFGFSEERIKDRIDHLEDD</sequence>
<organism evidence="1 2">
    <name type="scientific">Paenibacillus polysaccharolyticus</name>
    <dbReference type="NCBI Taxonomy" id="582692"/>
    <lineage>
        <taxon>Bacteria</taxon>
        <taxon>Bacillati</taxon>
        <taxon>Bacillota</taxon>
        <taxon>Bacilli</taxon>
        <taxon>Bacillales</taxon>
        <taxon>Paenibacillaceae</taxon>
        <taxon>Paenibacillus</taxon>
    </lineage>
</organism>
<accession>A0A1G5IV17</accession>
<protein>
    <submittedName>
        <fullName evidence="1">Uncharacterized protein</fullName>
    </submittedName>
</protein>
<dbReference type="RefSeq" id="WP_090920965.1">
    <property type="nucleotide sequence ID" value="NZ_FMVM01000009.1"/>
</dbReference>